<comment type="pathway">
    <text evidence="1 4">Purine metabolism; IMP biosynthesis via de novo pathway; N(2)-formyl-N(1)-(5-phospho-D-ribosyl)glycinamide from N(1)-(5-phospho-D-ribosyl)glycinamide (10-formyl THF route): step 1/1.</text>
</comment>
<evidence type="ECO:0000256" key="4">
    <source>
        <dbReference type="HAMAP-Rule" id="MF_01930"/>
    </source>
</evidence>
<feature type="binding site" evidence="4">
    <location>
        <begin position="94"/>
        <end position="97"/>
    </location>
    <ligand>
        <name>(6R)-10-formyltetrahydrofolate</name>
        <dbReference type="ChEBI" id="CHEBI:195366"/>
    </ligand>
</feature>
<dbReference type="SUPFAM" id="SSF53328">
    <property type="entry name" value="Formyltransferase"/>
    <property type="match status" value="1"/>
</dbReference>
<evidence type="ECO:0000256" key="3">
    <source>
        <dbReference type="ARBA" id="ARBA00022755"/>
    </source>
</evidence>
<comment type="function">
    <text evidence="4">Catalyzes the transfer of a formyl group from 10-formyltetrahydrofolate to 5-phospho-ribosyl-glycinamide (GAR), producing 5-phospho-ribosyl-N-formylglycinamide (FGAR) and tetrahydrofolate.</text>
</comment>
<dbReference type="GO" id="GO:0004644">
    <property type="term" value="F:phosphoribosylglycinamide formyltransferase activity"/>
    <property type="evidence" value="ECO:0007669"/>
    <property type="project" value="UniProtKB-UniRule"/>
</dbReference>
<gene>
    <name evidence="4 6" type="primary">purN</name>
    <name evidence="6" type="ORF">VRLFYP33_00878</name>
</gene>
<feature type="binding site" evidence="4">
    <location>
        <position position="111"/>
    </location>
    <ligand>
        <name>(6R)-10-formyltetrahydrofolate</name>
        <dbReference type="ChEBI" id="CHEBI:195366"/>
    </ligand>
</feature>
<comment type="catalytic activity">
    <reaction evidence="4">
        <text>N(1)-(5-phospho-beta-D-ribosyl)glycinamide + (6R)-10-formyltetrahydrofolate = N(2)-formyl-N(1)-(5-phospho-beta-D-ribosyl)glycinamide + (6S)-5,6,7,8-tetrahydrofolate + H(+)</text>
        <dbReference type="Rhea" id="RHEA:15053"/>
        <dbReference type="ChEBI" id="CHEBI:15378"/>
        <dbReference type="ChEBI" id="CHEBI:57453"/>
        <dbReference type="ChEBI" id="CHEBI:143788"/>
        <dbReference type="ChEBI" id="CHEBI:147286"/>
        <dbReference type="ChEBI" id="CHEBI:195366"/>
        <dbReference type="EC" id="2.1.2.2"/>
    </reaction>
</comment>
<reference evidence="6" key="1">
    <citation type="submission" date="2019-11" db="EMBL/GenBank/DDBJ databases">
        <authorList>
            <person name="Feng L."/>
        </authorList>
    </citation>
    <scope>NUCLEOTIDE SEQUENCE</scope>
    <source>
        <strain evidence="6">VrattiLFYP33</strain>
    </source>
</reference>
<organism evidence="6">
    <name type="scientific">Veillonella ratti</name>
    <dbReference type="NCBI Taxonomy" id="103892"/>
    <lineage>
        <taxon>Bacteria</taxon>
        <taxon>Bacillati</taxon>
        <taxon>Bacillota</taxon>
        <taxon>Negativicutes</taxon>
        <taxon>Veillonellales</taxon>
        <taxon>Veillonellaceae</taxon>
        <taxon>Veillonella</taxon>
    </lineage>
</organism>
<dbReference type="HAMAP" id="MF_01930">
    <property type="entry name" value="PurN"/>
    <property type="match status" value="1"/>
</dbReference>
<dbReference type="InterPro" id="IPR002376">
    <property type="entry name" value="Formyl_transf_N"/>
</dbReference>
<dbReference type="AlphaFoldDB" id="A0A6N3B6U1"/>
<evidence type="ECO:0000256" key="1">
    <source>
        <dbReference type="ARBA" id="ARBA00005054"/>
    </source>
</evidence>
<feature type="active site" description="Proton donor" evidence="4">
    <location>
        <position position="113"/>
    </location>
</feature>
<dbReference type="InterPro" id="IPR036477">
    <property type="entry name" value="Formyl_transf_N_sf"/>
</dbReference>
<sequence length="205" mass="22196">MNSLAKRIAVFASGRGSNAAALYEAIKQGEINAEVVVVLSDHADAPVLARAKEWGVPNVVVERKGFDSKESFEKAMLDAIAPYEPEAIVLAGYMRLLGPTFIKPYEYKILNIHPALLPSFPGLHAQGQAVAAGVKVSGCTVHFVDTGMDSGPIIMQAVVPVYADDTEDTLAARILPEEHKTYKKALALFCEDKLSIKNHIVHIED</sequence>
<dbReference type="FunFam" id="3.40.50.170:FF:000007">
    <property type="entry name" value="Phosphoribosylglycinamide formyltransferase"/>
    <property type="match status" value="1"/>
</dbReference>
<dbReference type="InterPro" id="IPR004607">
    <property type="entry name" value="GART"/>
</dbReference>
<feature type="binding site" evidence="4">
    <location>
        <begin position="16"/>
        <end position="18"/>
    </location>
    <ligand>
        <name>N(1)-(5-phospho-beta-D-ribosyl)glycinamide</name>
        <dbReference type="ChEBI" id="CHEBI:143788"/>
    </ligand>
</feature>
<dbReference type="UniPathway" id="UPA00074">
    <property type="reaction ID" value="UER00126"/>
</dbReference>
<dbReference type="RefSeq" id="WP_021841898.1">
    <property type="nucleotide sequence ID" value="NZ_CACRUX010000037.1"/>
</dbReference>
<feature type="binding site" evidence="4">
    <location>
        <position position="69"/>
    </location>
    <ligand>
        <name>(6R)-10-formyltetrahydrofolate</name>
        <dbReference type="ChEBI" id="CHEBI:195366"/>
    </ligand>
</feature>
<feature type="site" description="Raises pKa of active site His" evidence="4">
    <location>
        <position position="149"/>
    </location>
</feature>
<dbReference type="Gene3D" id="3.40.50.170">
    <property type="entry name" value="Formyl transferase, N-terminal domain"/>
    <property type="match status" value="1"/>
</dbReference>
<evidence type="ECO:0000259" key="5">
    <source>
        <dbReference type="Pfam" id="PF00551"/>
    </source>
</evidence>
<evidence type="ECO:0000313" key="6">
    <source>
        <dbReference type="EMBL" id="VYT95702.1"/>
    </source>
</evidence>
<name>A0A6N3B6U1_9FIRM</name>
<dbReference type="PANTHER" id="PTHR43369:SF2">
    <property type="entry name" value="PHOSPHORIBOSYLGLYCINAMIDE FORMYLTRANSFERASE"/>
    <property type="match status" value="1"/>
</dbReference>
<dbReference type="GO" id="GO:0005737">
    <property type="term" value="C:cytoplasm"/>
    <property type="evidence" value="ECO:0007669"/>
    <property type="project" value="TreeGrafter"/>
</dbReference>
<dbReference type="Pfam" id="PF00551">
    <property type="entry name" value="Formyl_trans_N"/>
    <property type="match status" value="1"/>
</dbReference>
<evidence type="ECO:0000256" key="2">
    <source>
        <dbReference type="ARBA" id="ARBA00022679"/>
    </source>
</evidence>
<protein>
    <recommendedName>
        <fullName evidence="4">Phosphoribosylglycinamide formyltransferase</fullName>
        <ecNumber evidence="4">2.1.2.2</ecNumber>
    </recommendedName>
    <alternativeName>
        <fullName evidence="4">5'-phosphoribosylglycinamide transformylase</fullName>
    </alternativeName>
    <alternativeName>
        <fullName evidence="4">GAR transformylase</fullName>
        <shortName evidence="4">GART</shortName>
    </alternativeName>
</protein>
<proteinExistence type="inferred from homology"/>
<dbReference type="EC" id="2.1.2.2" evidence="4"/>
<accession>A0A6N3B6U1</accession>
<dbReference type="NCBIfam" id="TIGR00639">
    <property type="entry name" value="PurN"/>
    <property type="match status" value="1"/>
</dbReference>
<dbReference type="GO" id="GO:0006189">
    <property type="term" value="P:'de novo' IMP biosynthetic process"/>
    <property type="evidence" value="ECO:0007669"/>
    <property type="project" value="UniProtKB-UniRule"/>
</dbReference>
<comment type="similarity">
    <text evidence="4">Belongs to the GART family.</text>
</comment>
<keyword evidence="3 4" id="KW-0658">Purine biosynthesis</keyword>
<keyword evidence="2 4" id="KW-0808">Transferase</keyword>
<dbReference type="PANTHER" id="PTHR43369">
    <property type="entry name" value="PHOSPHORIBOSYLGLYCINAMIDE FORMYLTRANSFERASE"/>
    <property type="match status" value="1"/>
</dbReference>
<feature type="domain" description="Formyl transferase N-terminal" evidence="5">
    <location>
        <begin position="6"/>
        <end position="186"/>
    </location>
</feature>
<dbReference type="EMBL" id="CACRUX010000037">
    <property type="protein sequence ID" value="VYT95702.1"/>
    <property type="molecule type" value="Genomic_DNA"/>
</dbReference>
<dbReference type="CDD" id="cd08645">
    <property type="entry name" value="FMT_core_GART"/>
    <property type="match status" value="1"/>
</dbReference>